<comment type="caution">
    <text evidence="8">The sequence shown here is derived from an EMBL/GenBank/DDBJ whole genome shotgun (WGS) entry which is preliminary data.</text>
</comment>
<name>A0ABT7NBR9_9BURK</name>
<keyword evidence="5" id="KW-0998">Cell outer membrane</keyword>
<feature type="compositionally biased region" description="Low complexity" evidence="7">
    <location>
        <begin position="55"/>
        <end position="75"/>
    </location>
</feature>
<feature type="region of interest" description="Disordered" evidence="7">
    <location>
        <begin position="47"/>
        <end position="85"/>
    </location>
</feature>
<evidence type="ECO:0000256" key="6">
    <source>
        <dbReference type="ARBA" id="ARBA00023288"/>
    </source>
</evidence>
<sequence length="85" mass="8403">MLNACQILVSSVALATLVVGLQGCGQRGPLYLPTEPEAANRATLPQLIIPGGAPGNADAAKPASAASPSSQSTDSGARKTTEGSK</sequence>
<comment type="subcellular location">
    <subcellularLocation>
        <location evidence="1">Cell outer membrane</location>
        <topology evidence="1">Lipid-anchor</topology>
    </subcellularLocation>
</comment>
<gene>
    <name evidence="8" type="ORF">QTH91_12905</name>
</gene>
<evidence type="ECO:0000256" key="2">
    <source>
        <dbReference type="ARBA" id="ARBA00022729"/>
    </source>
</evidence>
<evidence type="ECO:0000313" key="9">
    <source>
        <dbReference type="Proteomes" id="UP001174908"/>
    </source>
</evidence>
<evidence type="ECO:0000256" key="3">
    <source>
        <dbReference type="ARBA" id="ARBA00023136"/>
    </source>
</evidence>
<protein>
    <submittedName>
        <fullName evidence="8">Lipoprotein</fullName>
    </submittedName>
</protein>
<accession>A0ABT7NBR9</accession>
<reference evidence="8" key="1">
    <citation type="submission" date="2023-06" db="EMBL/GenBank/DDBJ databases">
        <authorList>
            <person name="Jiang Y."/>
            <person name="Liu Q."/>
        </authorList>
    </citation>
    <scope>NUCLEOTIDE SEQUENCE</scope>
    <source>
        <strain evidence="8">CGMCC 1.12089</strain>
    </source>
</reference>
<feature type="compositionally biased region" description="Basic and acidic residues" evidence="7">
    <location>
        <begin position="76"/>
        <end position="85"/>
    </location>
</feature>
<dbReference type="InterPro" id="IPR032831">
    <property type="entry name" value="LptM_cons"/>
</dbReference>
<keyword evidence="6 8" id="KW-0449">Lipoprotein</keyword>
<organism evidence="8 9">
    <name type="scientific">Variovorax dokdonensis</name>
    <dbReference type="NCBI Taxonomy" id="344883"/>
    <lineage>
        <taxon>Bacteria</taxon>
        <taxon>Pseudomonadati</taxon>
        <taxon>Pseudomonadota</taxon>
        <taxon>Betaproteobacteria</taxon>
        <taxon>Burkholderiales</taxon>
        <taxon>Comamonadaceae</taxon>
        <taxon>Variovorax</taxon>
    </lineage>
</organism>
<evidence type="ECO:0000256" key="1">
    <source>
        <dbReference type="ARBA" id="ARBA00004459"/>
    </source>
</evidence>
<dbReference type="Pfam" id="PF13627">
    <property type="entry name" value="LptM_cons"/>
    <property type="match status" value="1"/>
</dbReference>
<dbReference type="EMBL" id="JASZYV010000002">
    <property type="protein sequence ID" value="MDM0045388.1"/>
    <property type="molecule type" value="Genomic_DNA"/>
</dbReference>
<keyword evidence="4" id="KW-0564">Palmitate</keyword>
<dbReference type="NCBIfam" id="NF047847">
    <property type="entry name" value="SS_mature_LptM"/>
    <property type="match status" value="1"/>
</dbReference>
<evidence type="ECO:0000256" key="5">
    <source>
        <dbReference type="ARBA" id="ARBA00023237"/>
    </source>
</evidence>
<evidence type="ECO:0000313" key="8">
    <source>
        <dbReference type="EMBL" id="MDM0045388.1"/>
    </source>
</evidence>
<proteinExistence type="predicted"/>
<keyword evidence="3" id="KW-0472">Membrane</keyword>
<evidence type="ECO:0000256" key="7">
    <source>
        <dbReference type="SAM" id="MobiDB-lite"/>
    </source>
</evidence>
<evidence type="ECO:0000256" key="4">
    <source>
        <dbReference type="ARBA" id="ARBA00023139"/>
    </source>
</evidence>
<keyword evidence="9" id="KW-1185">Reference proteome</keyword>
<keyword evidence="2" id="KW-0732">Signal</keyword>
<dbReference type="Proteomes" id="UP001174908">
    <property type="component" value="Unassembled WGS sequence"/>
</dbReference>